<proteinExistence type="predicted"/>
<dbReference type="OrthoDB" id="4464809at2"/>
<dbReference type="GO" id="GO:0004197">
    <property type="term" value="F:cysteine-type endopeptidase activity"/>
    <property type="evidence" value="ECO:0007669"/>
    <property type="project" value="InterPro"/>
</dbReference>
<keyword evidence="4" id="KW-1185">Reference proteome</keyword>
<protein>
    <submittedName>
        <fullName evidence="3">Caspase domain-containing protein</fullName>
    </submittedName>
</protein>
<dbReference type="STRING" id="35622.SAMN04489764_1171"/>
<dbReference type="RefSeq" id="WP_093258117.1">
    <property type="nucleotide sequence ID" value="NZ_FNKK01000002.1"/>
</dbReference>
<sequence>MLELSPPDDSAVVLIGCHTFETLGRLPAVANNLTGLAEALTDPTIWGISEDRLIILDNPQRDVEVLRALRAAESTAKDTFVVYYAGHGLIDPMNGELYLALPGSQADRVYVGGALPFEAMRRVFLDSRVRKKVLLLDCCYSGRAMVGEMGDSSLVQQLLPQVEVADTCLITSSAENRPSAAPPGERYTAFTGELLSALRNGIPGAGELLDMRTLYEHISVELEAKSRPRPQQRIRNNADRICIARNRAAGEPAVIERRKRFLNVRLAKPAPRPDEHRPDDKTSGLDGRSTSGDKAWGTWLSRLATPVLTAVITGASIVPVIIVLDGADTPSPSIISAPPDSGAKSPSTPPRAAPIVQHSWNASCARRYLDQPADRVDPAEVSADPDVDDPVVADDVWLDISVKNESDTELHLTGIRIEEVYRETRPLTGILLRPRADAGCAEGFAQYVWNVKLDEHKPIFSPVDTSTPSDGSVNRIALPYPISSDHPETFRLYFTSHGCACRFRVVMDWERDGEKTVPVVLPEDGKRFFVVPRGELPTYRVEPSSDGRLSVKPET</sequence>
<reference evidence="3 4" key="1">
    <citation type="submission" date="2016-10" db="EMBL/GenBank/DDBJ databases">
        <authorList>
            <person name="de Groot N.N."/>
        </authorList>
    </citation>
    <scope>NUCLEOTIDE SEQUENCE [LARGE SCALE GENOMIC DNA]</scope>
    <source>
        <strain evidence="3 4">DSM 43794</strain>
    </source>
</reference>
<dbReference type="Pfam" id="PF00656">
    <property type="entry name" value="Peptidase_C14"/>
    <property type="match status" value="1"/>
</dbReference>
<evidence type="ECO:0000313" key="3">
    <source>
        <dbReference type="EMBL" id="SDQ56429.1"/>
    </source>
</evidence>
<dbReference type="Proteomes" id="UP000217103">
    <property type="component" value="Unassembled WGS sequence"/>
</dbReference>
<evidence type="ECO:0000256" key="1">
    <source>
        <dbReference type="SAM" id="MobiDB-lite"/>
    </source>
</evidence>
<accession>A0A1H1BWZ3</accession>
<dbReference type="GO" id="GO:0006508">
    <property type="term" value="P:proteolysis"/>
    <property type="evidence" value="ECO:0007669"/>
    <property type="project" value="InterPro"/>
</dbReference>
<dbReference type="InterPro" id="IPR011600">
    <property type="entry name" value="Pept_C14_caspase"/>
</dbReference>
<feature type="compositionally biased region" description="Basic and acidic residues" evidence="1">
    <location>
        <begin position="271"/>
        <end position="283"/>
    </location>
</feature>
<evidence type="ECO:0000313" key="4">
    <source>
        <dbReference type="Proteomes" id="UP000217103"/>
    </source>
</evidence>
<organism evidence="3 4">
    <name type="scientific">Thermostaphylospora chromogena</name>
    <dbReference type="NCBI Taxonomy" id="35622"/>
    <lineage>
        <taxon>Bacteria</taxon>
        <taxon>Bacillati</taxon>
        <taxon>Actinomycetota</taxon>
        <taxon>Actinomycetes</taxon>
        <taxon>Streptosporangiales</taxon>
        <taxon>Thermomonosporaceae</taxon>
        <taxon>Thermostaphylospora</taxon>
    </lineage>
</organism>
<dbReference type="Gene3D" id="3.40.50.1460">
    <property type="match status" value="1"/>
</dbReference>
<gene>
    <name evidence="3" type="ORF">SAMN04489764_1171</name>
</gene>
<dbReference type="SUPFAM" id="SSF52129">
    <property type="entry name" value="Caspase-like"/>
    <property type="match status" value="1"/>
</dbReference>
<name>A0A1H1BWZ3_9ACTN</name>
<dbReference type="NCBIfam" id="NF047832">
    <property type="entry name" value="caspase_w_EACC1"/>
    <property type="match status" value="1"/>
</dbReference>
<feature type="region of interest" description="Disordered" evidence="1">
    <location>
        <begin position="265"/>
        <end position="291"/>
    </location>
</feature>
<dbReference type="EMBL" id="FNKK01000002">
    <property type="protein sequence ID" value="SDQ56429.1"/>
    <property type="molecule type" value="Genomic_DNA"/>
</dbReference>
<dbReference type="AlphaFoldDB" id="A0A1H1BWZ3"/>
<dbReference type="InterPro" id="IPR029030">
    <property type="entry name" value="Caspase-like_dom_sf"/>
</dbReference>
<evidence type="ECO:0000259" key="2">
    <source>
        <dbReference type="Pfam" id="PF00656"/>
    </source>
</evidence>
<feature type="domain" description="Peptidase C14 caspase" evidence="2">
    <location>
        <begin position="12"/>
        <end position="224"/>
    </location>
</feature>